<dbReference type="EMBL" id="JAVREJ010000001">
    <property type="protein sequence ID" value="MDT0348197.1"/>
    <property type="molecule type" value="Genomic_DNA"/>
</dbReference>
<keyword evidence="2" id="KW-0812">Transmembrane</keyword>
<evidence type="ECO:0000256" key="1">
    <source>
        <dbReference type="SAM" id="MobiDB-lite"/>
    </source>
</evidence>
<feature type="compositionally biased region" description="Basic and acidic residues" evidence="1">
    <location>
        <begin position="310"/>
        <end position="321"/>
    </location>
</feature>
<dbReference type="Proteomes" id="UP001183202">
    <property type="component" value="Unassembled WGS sequence"/>
</dbReference>
<dbReference type="Pfam" id="PF13628">
    <property type="entry name" value="DUF4142"/>
    <property type="match status" value="1"/>
</dbReference>
<accession>A0ABU2N2Q3</accession>
<evidence type="ECO:0000256" key="2">
    <source>
        <dbReference type="SAM" id="Phobius"/>
    </source>
</evidence>
<comment type="caution">
    <text evidence="4">The sequence shown here is derived from an EMBL/GenBank/DDBJ whole genome shotgun (WGS) entry which is preliminary data.</text>
</comment>
<dbReference type="RefSeq" id="WP_311554094.1">
    <property type="nucleotide sequence ID" value="NZ_JAVREJ010000001.1"/>
</dbReference>
<gene>
    <name evidence="4" type="ORF">RM445_01490</name>
</gene>
<organism evidence="4 5">
    <name type="scientific">Pseudonocardia charpentierae</name>
    <dbReference type="NCBI Taxonomy" id="3075545"/>
    <lineage>
        <taxon>Bacteria</taxon>
        <taxon>Bacillati</taxon>
        <taxon>Actinomycetota</taxon>
        <taxon>Actinomycetes</taxon>
        <taxon>Pseudonocardiales</taxon>
        <taxon>Pseudonocardiaceae</taxon>
        <taxon>Pseudonocardia</taxon>
    </lineage>
</organism>
<evidence type="ECO:0000259" key="3">
    <source>
        <dbReference type="Pfam" id="PF13628"/>
    </source>
</evidence>
<keyword evidence="5" id="KW-1185">Reference proteome</keyword>
<feature type="transmembrane region" description="Helical" evidence="2">
    <location>
        <begin position="211"/>
        <end position="230"/>
    </location>
</feature>
<protein>
    <submittedName>
        <fullName evidence="4">DUF4142 domain-containing protein</fullName>
    </submittedName>
</protein>
<sequence length="321" mass="33603">MQRRTSRNLSRAVVVAVILAVGATIWQSWTAGMPGMSGVVATQWGPLSPADRDLIVKVRLACLWEMSTGQQVQQQGTSPAVKEAGRKISAEHTDLDQKTRDIANKLGVPLPASPSAQQIGWMKEIASKTGADYDRTAVQRLREAHGIVLPILAEVRISTRNDLVREFASDGTAYVTRHIGYLESTGLVDYSALPEPQSPGLLSGSANWTDLLVPGLVLIACLLAATLIAANVRSRGKAGKAGKSTLPPMVTAAAPRVATAAALIALPEALSTARSGTSTSSGAHPVISPGTPPGGIPDVPTAGRGIPRSRVSDSGRHAVRR</sequence>
<dbReference type="InterPro" id="IPR025419">
    <property type="entry name" value="DUF4142"/>
</dbReference>
<evidence type="ECO:0000313" key="5">
    <source>
        <dbReference type="Proteomes" id="UP001183202"/>
    </source>
</evidence>
<proteinExistence type="predicted"/>
<feature type="transmembrane region" description="Helical" evidence="2">
    <location>
        <begin position="12"/>
        <end position="29"/>
    </location>
</feature>
<name>A0ABU2N2Q3_9PSEU</name>
<keyword evidence="2" id="KW-1133">Transmembrane helix</keyword>
<keyword evidence="2" id="KW-0472">Membrane</keyword>
<reference evidence="5" key="1">
    <citation type="submission" date="2023-07" db="EMBL/GenBank/DDBJ databases">
        <title>30 novel species of actinomycetes from the DSMZ collection.</title>
        <authorList>
            <person name="Nouioui I."/>
        </authorList>
    </citation>
    <scope>NUCLEOTIDE SEQUENCE [LARGE SCALE GENOMIC DNA]</scope>
    <source>
        <strain evidence="5">DSM 45834</strain>
    </source>
</reference>
<feature type="compositionally biased region" description="Low complexity" evidence="1">
    <location>
        <begin position="274"/>
        <end position="283"/>
    </location>
</feature>
<feature type="region of interest" description="Disordered" evidence="1">
    <location>
        <begin position="274"/>
        <end position="321"/>
    </location>
</feature>
<evidence type="ECO:0000313" key="4">
    <source>
        <dbReference type="EMBL" id="MDT0348197.1"/>
    </source>
</evidence>
<feature type="domain" description="DUF4142" evidence="3">
    <location>
        <begin position="50"/>
        <end position="179"/>
    </location>
</feature>